<accession>A0ACB8BPC0</accession>
<comment type="caution">
    <text evidence="1">The sequence shown here is derived from an EMBL/GenBank/DDBJ whole genome shotgun (WGS) entry which is preliminary data.</text>
</comment>
<gene>
    <name evidence="1" type="ORF">BV22DRAFT_247735</name>
</gene>
<organism evidence="1 2">
    <name type="scientific">Leucogyrophana mollusca</name>
    <dbReference type="NCBI Taxonomy" id="85980"/>
    <lineage>
        <taxon>Eukaryota</taxon>
        <taxon>Fungi</taxon>
        <taxon>Dikarya</taxon>
        <taxon>Basidiomycota</taxon>
        <taxon>Agaricomycotina</taxon>
        <taxon>Agaricomycetes</taxon>
        <taxon>Agaricomycetidae</taxon>
        <taxon>Boletales</taxon>
        <taxon>Boletales incertae sedis</taxon>
        <taxon>Leucogyrophana</taxon>
    </lineage>
</organism>
<reference evidence="1" key="1">
    <citation type="journal article" date="2021" name="New Phytol.">
        <title>Evolutionary innovations through gain and loss of genes in the ectomycorrhizal Boletales.</title>
        <authorList>
            <person name="Wu G."/>
            <person name="Miyauchi S."/>
            <person name="Morin E."/>
            <person name="Kuo A."/>
            <person name="Drula E."/>
            <person name="Varga T."/>
            <person name="Kohler A."/>
            <person name="Feng B."/>
            <person name="Cao Y."/>
            <person name="Lipzen A."/>
            <person name="Daum C."/>
            <person name="Hundley H."/>
            <person name="Pangilinan J."/>
            <person name="Johnson J."/>
            <person name="Barry K."/>
            <person name="LaButti K."/>
            <person name="Ng V."/>
            <person name="Ahrendt S."/>
            <person name="Min B."/>
            <person name="Choi I.G."/>
            <person name="Park H."/>
            <person name="Plett J.M."/>
            <person name="Magnuson J."/>
            <person name="Spatafora J.W."/>
            <person name="Nagy L.G."/>
            <person name="Henrissat B."/>
            <person name="Grigoriev I.V."/>
            <person name="Yang Z.L."/>
            <person name="Xu J."/>
            <person name="Martin F.M."/>
        </authorList>
    </citation>
    <scope>NUCLEOTIDE SEQUENCE</scope>
    <source>
        <strain evidence="1">KUC20120723A-06</strain>
    </source>
</reference>
<keyword evidence="2" id="KW-1185">Reference proteome</keyword>
<evidence type="ECO:0000313" key="2">
    <source>
        <dbReference type="Proteomes" id="UP000790709"/>
    </source>
</evidence>
<proteinExistence type="predicted"/>
<protein>
    <submittedName>
        <fullName evidence="1">Uncharacterized protein</fullName>
    </submittedName>
</protein>
<dbReference type="EMBL" id="MU266361">
    <property type="protein sequence ID" value="KAH7927756.1"/>
    <property type="molecule type" value="Genomic_DNA"/>
</dbReference>
<name>A0ACB8BPC0_9AGAM</name>
<dbReference type="Proteomes" id="UP000790709">
    <property type="component" value="Unassembled WGS sequence"/>
</dbReference>
<sequence length="318" mass="35481">MSVVSKAVRSMRIIALPLTRPQVPPDTRLKPSAVFNTNRMLVYYHFNLMSAKGDGNIEAEQPRVKQLVKWMSTKAADVWAGFGKAPEGSWKLRTYEYDVAGRAQEKSQESREAHERVLLIYPPSIYKSLPAAQTDGVHPCLAHLRTLLKSREPRHRKGFWTWMIIAPLTAPFMIIPVIPNLPFFFCAWRSWSHYRAYRSSQYLSSLLDHGLIVPKPSEELDQLYASSAPSAPVSSHANAAPSSNPSSETLSQSHSSTSTNRFDTSGQQDAPKPPQRLLLTRKAVPRILELFGLPESAGADMYRAVEQVRGRLGGGSGR</sequence>
<evidence type="ECO:0000313" key="1">
    <source>
        <dbReference type="EMBL" id="KAH7927756.1"/>
    </source>
</evidence>